<dbReference type="PANTHER" id="PTHR34605:SF5">
    <property type="entry name" value="INTEGRASE_RECOMBINASE XERD HOMOLOG"/>
    <property type="match status" value="1"/>
</dbReference>
<organism evidence="2 3">
    <name type="scientific">Tetrabaena socialis</name>
    <dbReference type="NCBI Taxonomy" id="47790"/>
    <lineage>
        <taxon>Eukaryota</taxon>
        <taxon>Viridiplantae</taxon>
        <taxon>Chlorophyta</taxon>
        <taxon>core chlorophytes</taxon>
        <taxon>Chlorophyceae</taxon>
        <taxon>CS clade</taxon>
        <taxon>Chlamydomonadales</taxon>
        <taxon>Tetrabaenaceae</taxon>
        <taxon>Tetrabaena</taxon>
    </lineage>
</organism>
<dbReference type="PANTHER" id="PTHR34605">
    <property type="entry name" value="PHAGE_INTEGRASE DOMAIN-CONTAINING PROTEIN"/>
    <property type="match status" value="1"/>
</dbReference>
<keyword evidence="1" id="KW-0233">DNA recombination</keyword>
<dbReference type="EMBL" id="PGGS01001037">
    <property type="protein sequence ID" value="PNH01049.1"/>
    <property type="molecule type" value="Genomic_DNA"/>
</dbReference>
<keyword evidence="3" id="KW-1185">Reference proteome</keyword>
<accession>A0A2J7ZLA3</accession>
<reference evidence="2 3" key="1">
    <citation type="journal article" date="2017" name="Mol. Biol. Evol.">
        <title>The 4-celled Tetrabaena socialis nuclear genome reveals the essential components for genetic control of cell number at the origin of multicellularity in the volvocine lineage.</title>
        <authorList>
            <person name="Featherston J."/>
            <person name="Arakaki Y."/>
            <person name="Hanschen E.R."/>
            <person name="Ferris P.J."/>
            <person name="Michod R.E."/>
            <person name="Olson B.J.S.C."/>
            <person name="Nozaki H."/>
            <person name="Durand P.M."/>
        </authorList>
    </citation>
    <scope>NUCLEOTIDE SEQUENCE [LARGE SCALE GENOMIC DNA]</scope>
    <source>
        <strain evidence="2 3">NIES-571</strain>
    </source>
</reference>
<protein>
    <submittedName>
        <fullName evidence="2">Uncharacterized protein</fullName>
    </submittedName>
</protein>
<dbReference type="SUPFAM" id="SSF56349">
    <property type="entry name" value="DNA breaking-rejoining enzymes"/>
    <property type="match status" value="1"/>
</dbReference>
<name>A0A2J7ZLA3_9CHLO</name>
<comment type="caution">
    <text evidence="2">The sequence shown here is derived from an EMBL/GenBank/DDBJ whole genome shotgun (WGS) entry which is preliminary data.</text>
</comment>
<evidence type="ECO:0000256" key="1">
    <source>
        <dbReference type="ARBA" id="ARBA00023172"/>
    </source>
</evidence>
<dbReference type="GO" id="GO:0015074">
    <property type="term" value="P:DNA integration"/>
    <property type="evidence" value="ECO:0007669"/>
    <property type="project" value="InterPro"/>
</dbReference>
<dbReference type="GO" id="GO:0006310">
    <property type="term" value="P:DNA recombination"/>
    <property type="evidence" value="ECO:0007669"/>
    <property type="project" value="UniProtKB-KW"/>
</dbReference>
<sequence>MRFCEEQLGLSEAQALPDTGGATLNPMLVCLFITYGVPRFAAFTLKGTLSALSDWERSRGPSRDGGSVKAPVTVGLLRLAVGWLWQDAQRQPGNAPQNACDACWIVVGFFGVLCRSELHALILADVTGLPGGGVNIVIRRCKTDQQGRGALVVLAESSGSGVSIGRIVLRRGGAIAAAEAGVSPELIKLHGRWRSDAVDAYLQASLLMRLSVVGSM</sequence>
<dbReference type="Gene3D" id="1.10.443.10">
    <property type="entry name" value="Intergrase catalytic core"/>
    <property type="match status" value="1"/>
</dbReference>
<dbReference type="InterPro" id="IPR011010">
    <property type="entry name" value="DNA_brk_join_enz"/>
</dbReference>
<proteinExistence type="predicted"/>
<dbReference type="InterPro" id="IPR013762">
    <property type="entry name" value="Integrase-like_cat_sf"/>
</dbReference>
<evidence type="ECO:0000313" key="2">
    <source>
        <dbReference type="EMBL" id="PNH01049.1"/>
    </source>
</evidence>
<dbReference type="Proteomes" id="UP000236333">
    <property type="component" value="Unassembled WGS sequence"/>
</dbReference>
<dbReference type="OrthoDB" id="536189at2759"/>
<evidence type="ECO:0000313" key="3">
    <source>
        <dbReference type="Proteomes" id="UP000236333"/>
    </source>
</evidence>
<dbReference type="AlphaFoldDB" id="A0A2J7ZLA3"/>
<dbReference type="GO" id="GO:0003677">
    <property type="term" value="F:DNA binding"/>
    <property type="evidence" value="ECO:0007669"/>
    <property type="project" value="InterPro"/>
</dbReference>
<dbReference type="InterPro" id="IPR052925">
    <property type="entry name" value="Phage_Integrase-like_Recomb"/>
</dbReference>
<gene>
    <name evidence="2" type="ORF">TSOC_013085</name>
</gene>